<protein>
    <submittedName>
        <fullName evidence="2">Genomic scaffold, ProqFM164S04</fullName>
    </submittedName>
</protein>
<proteinExistence type="predicted"/>
<feature type="compositionally biased region" description="Low complexity" evidence="1">
    <location>
        <begin position="28"/>
        <end position="42"/>
    </location>
</feature>
<evidence type="ECO:0000313" key="2">
    <source>
        <dbReference type="EMBL" id="CDM35714.1"/>
    </source>
</evidence>
<accession>W6QNN2</accession>
<reference evidence="2" key="1">
    <citation type="journal article" date="2014" name="Nat. Commun.">
        <title>Multiple recent horizontal transfers of a large genomic region in cheese making fungi.</title>
        <authorList>
            <person name="Cheeseman K."/>
            <person name="Ropars J."/>
            <person name="Renault P."/>
            <person name="Dupont J."/>
            <person name="Gouzy J."/>
            <person name="Branca A."/>
            <person name="Abraham A.L."/>
            <person name="Ceppi M."/>
            <person name="Conseiller E."/>
            <person name="Debuchy R."/>
            <person name="Malagnac F."/>
            <person name="Goarin A."/>
            <person name="Silar P."/>
            <person name="Lacoste S."/>
            <person name="Sallet E."/>
            <person name="Bensimon A."/>
            <person name="Giraud T."/>
            <person name="Brygoo Y."/>
        </authorList>
    </citation>
    <scope>NUCLEOTIDE SEQUENCE [LARGE SCALE GENOMIC DNA]</scope>
    <source>
        <strain evidence="2">FM164</strain>
    </source>
</reference>
<sequence>MASNNHNDNHGKVPASKEQIIILPFAQSHSPSNTTGSPGPTTEELCEKCWKPALARQHSWSNEDRKHQLQKRLQGPQKGRETGFTEAHSGDQNSPKQHLVLR</sequence>
<evidence type="ECO:0000313" key="3">
    <source>
        <dbReference type="Proteomes" id="UP000030686"/>
    </source>
</evidence>
<dbReference type="Proteomes" id="UP000030686">
    <property type="component" value="Unassembled WGS sequence"/>
</dbReference>
<keyword evidence="3" id="KW-1185">Reference proteome</keyword>
<feature type="region of interest" description="Disordered" evidence="1">
    <location>
        <begin position="1"/>
        <end position="44"/>
    </location>
</feature>
<feature type="region of interest" description="Disordered" evidence="1">
    <location>
        <begin position="57"/>
        <end position="102"/>
    </location>
</feature>
<name>W6QNN2_PENRF</name>
<dbReference type="AlphaFoldDB" id="W6QNN2"/>
<gene>
    <name evidence="2" type="ORF">PROQFM164_S04g000595</name>
</gene>
<dbReference type="OrthoDB" id="5425892at2759"/>
<organism evidence="2 3">
    <name type="scientific">Penicillium roqueforti (strain FM164)</name>
    <dbReference type="NCBI Taxonomy" id="1365484"/>
    <lineage>
        <taxon>Eukaryota</taxon>
        <taxon>Fungi</taxon>
        <taxon>Dikarya</taxon>
        <taxon>Ascomycota</taxon>
        <taxon>Pezizomycotina</taxon>
        <taxon>Eurotiomycetes</taxon>
        <taxon>Eurotiomycetidae</taxon>
        <taxon>Eurotiales</taxon>
        <taxon>Aspergillaceae</taxon>
        <taxon>Penicillium</taxon>
    </lineage>
</organism>
<evidence type="ECO:0000256" key="1">
    <source>
        <dbReference type="SAM" id="MobiDB-lite"/>
    </source>
</evidence>
<dbReference type="EMBL" id="HG792018">
    <property type="protein sequence ID" value="CDM35714.1"/>
    <property type="molecule type" value="Genomic_DNA"/>
</dbReference>